<sequence length="354" mass="40273">MMANLAEEALQDILDSATLRQGNQVVKAPSTTMKGNEVTQRENMMPAERHLMARLSVGLRNSPVGSNVVFFFLLAAVEKMLQVDFACPCNPLWNAVFVAPFFLIPALIASLLMWLIHGDSEKENEHENKNENEHKNKNENENKDENVNENTNENKNKNESENKNEHKNKKEKEKEKEIKNKIKNKINKIIFSILPSIVWMALMLVNGRYIVCAFSTWPGRFVADDTTTYLKWCRPTNTTIYSSEELLTHSHRLYIVSQGLGNVVVAVLLCFLFGYIYCKAKGNCCKTADNERRHQNQEEAIDEFMMTAEANLIGRLKDEFGDNPVVSNVVFAFLLALVEKIYSISADVADSWSQ</sequence>
<feature type="transmembrane region" description="Helical" evidence="2">
    <location>
        <begin position="189"/>
        <end position="211"/>
    </location>
</feature>
<name>A0AAV1NTK1_SCOSC</name>
<evidence type="ECO:0000313" key="3">
    <source>
        <dbReference type="EMBL" id="CAK6961576.1"/>
    </source>
</evidence>
<accession>A0AAV1NTK1</accession>
<feature type="region of interest" description="Disordered" evidence="1">
    <location>
        <begin position="124"/>
        <end position="176"/>
    </location>
</feature>
<comment type="caution">
    <text evidence="3">The sequence shown here is derived from an EMBL/GenBank/DDBJ whole genome shotgun (WGS) entry which is preliminary data.</text>
</comment>
<reference evidence="3 4" key="1">
    <citation type="submission" date="2024-01" db="EMBL/GenBank/DDBJ databases">
        <authorList>
            <person name="Alioto T."/>
            <person name="Alioto T."/>
            <person name="Gomez Garrido J."/>
        </authorList>
    </citation>
    <scope>NUCLEOTIDE SEQUENCE [LARGE SCALE GENOMIC DNA]</scope>
</reference>
<evidence type="ECO:0000313" key="4">
    <source>
        <dbReference type="Proteomes" id="UP001314229"/>
    </source>
</evidence>
<dbReference type="EMBL" id="CAWUFR010000051">
    <property type="protein sequence ID" value="CAK6961576.1"/>
    <property type="molecule type" value="Genomic_DNA"/>
</dbReference>
<dbReference type="AlphaFoldDB" id="A0AAV1NTK1"/>
<gene>
    <name evidence="3" type="ORF">FSCOSCO3_A029354</name>
</gene>
<evidence type="ECO:0000256" key="1">
    <source>
        <dbReference type="SAM" id="MobiDB-lite"/>
    </source>
</evidence>
<protein>
    <submittedName>
        <fullName evidence="3">Calcium homeostasis modulator protein 6-like</fullName>
    </submittedName>
</protein>
<dbReference type="Proteomes" id="UP001314229">
    <property type="component" value="Unassembled WGS sequence"/>
</dbReference>
<keyword evidence="2" id="KW-1133">Transmembrane helix</keyword>
<proteinExistence type="predicted"/>
<keyword evidence="4" id="KW-1185">Reference proteome</keyword>
<feature type="transmembrane region" description="Helical" evidence="2">
    <location>
        <begin position="253"/>
        <end position="277"/>
    </location>
</feature>
<evidence type="ECO:0000256" key="2">
    <source>
        <dbReference type="SAM" id="Phobius"/>
    </source>
</evidence>
<keyword evidence="2" id="KW-0812">Transmembrane</keyword>
<feature type="transmembrane region" description="Helical" evidence="2">
    <location>
        <begin position="97"/>
        <end position="116"/>
    </location>
</feature>
<feature type="transmembrane region" description="Helical" evidence="2">
    <location>
        <begin position="57"/>
        <end position="77"/>
    </location>
</feature>
<keyword evidence="2" id="KW-0472">Membrane</keyword>
<dbReference type="Gene3D" id="1.20.1070.10">
    <property type="entry name" value="Rhodopsin 7-helix transmembrane proteins"/>
    <property type="match status" value="1"/>
</dbReference>
<organism evidence="3 4">
    <name type="scientific">Scomber scombrus</name>
    <name type="common">Atlantic mackerel</name>
    <name type="synonym">Scomber vernalis</name>
    <dbReference type="NCBI Taxonomy" id="13677"/>
    <lineage>
        <taxon>Eukaryota</taxon>
        <taxon>Metazoa</taxon>
        <taxon>Chordata</taxon>
        <taxon>Craniata</taxon>
        <taxon>Vertebrata</taxon>
        <taxon>Euteleostomi</taxon>
        <taxon>Actinopterygii</taxon>
        <taxon>Neopterygii</taxon>
        <taxon>Teleostei</taxon>
        <taxon>Neoteleostei</taxon>
        <taxon>Acanthomorphata</taxon>
        <taxon>Pelagiaria</taxon>
        <taxon>Scombriformes</taxon>
        <taxon>Scombridae</taxon>
        <taxon>Scomber</taxon>
    </lineage>
</organism>